<sequence>MPSESPLQHSPFSKGKSSQDPLYPSSNTTPFATTEGTSSNQRTQSSLAVGNTSSKDPSEDFEEIQAETPPRKAIFTFGNDSLDNFEASQTSSLGIPSKTKGDLKSKVSWDPAGSPLQNLFVPPEEQKRSDGATLPPKATLHNPPLERKNRNLSRSSFCSQNGQERQEDTNQLTAQTMMTDFIAPLRSTVKPIWARRDDEKTPSPSPSWFVRVVRFFKRGRKELPLSCFKRIVKSSFAFFLASLIVIIAPVQKEIGPYAYMAPFITILFDSTRTSGAQLEIAFLTCGFLTFGLLYYLMAFGLFAVYNRSFASTTKEEGLISDGAFIIALFFFLAMFILGWLRASFAKLSSPAILLSFFLAITMTKVPIEGTEVPYHQFGIALAPALIGLLISLVVNLILWPESASQDLGKSLELTLQHSHRSLKFLTSCFLLDQDSQFVRVEDLEELHTRSMDAATALVKAGREARYEYTYSVHPPTDYKDMIDTILSLQQQMGGFNLAVQREYQLLNLSKPKGDKGVSPLSSRSGSPTELKALSLPPSPSAMSLNKLAEEMMPVTPDIDPLLARSLIHDIIHFVKDPLVLLTDISLVAIHAALKLLAEENELDFKIPTDPTPADPVDKPSCQCAAPADTSCSHTLPENPEDPWASMDLSTIAPQLRAAIIDFEVAEGRCLHLIHQQILFTPHLHTPFPEPMLVVFSGIFSVREFAKELLKLLEEIERFQALRPSKGKAKKSKSKRLWRPRVGLSRWLQGHRTSEEPHQAEFYASEETSTPVEQLKRENHEAREDIGMDTNPEDPLILPNQRWAKPEYSRSTAFRPDHPNTFWFRMRQRLWRFSKHMSSYEVRFGLKLTLAMVILTFPAYVPAFSQLYAEINGPWGAIAAMFIINQTIGGTLYLGVVRLAGTIIGATWGYLTCLANINVGNIYLVIVMIWMFNAPAWYAIITTSYSRIGFNGLTTFCAVFFVNYSTQDSGAILRLALIRALSVVVGLVVSMVIASTLWPYVARNEVRKVVAGLMSDMGANFGKVAALCMTQHGSIDRANLDEQVRCQQHQLQKRLLAANTLLLFANREPRLKGPFASEVYQEQLRVLQDILDQLVAMRGAVLQIGPEVQATVIIPFNAYHKFMVSSVILYFYVLSGALRAKHPLPPYPPPIHAIRHKLMVKTRAAMVRKYQKSHARSGARRNFSTPFISAPHLSVIKQDFNHIYWYSYMAGLVRLFEDVELLGHNVAELVGESTFPSADVFQGS</sequence>
<evidence type="ECO:0000313" key="2">
    <source>
        <dbReference type="Proteomes" id="UP001165960"/>
    </source>
</evidence>
<name>A0ACC2RJT1_9FUNG</name>
<reference evidence="1" key="1">
    <citation type="submission" date="2022-04" db="EMBL/GenBank/DDBJ databases">
        <title>Genome of the entomopathogenic fungus Entomophthora muscae.</title>
        <authorList>
            <person name="Elya C."/>
            <person name="Lovett B.R."/>
            <person name="Lee E."/>
            <person name="Macias A.M."/>
            <person name="Hajek A.E."/>
            <person name="De Bivort B.L."/>
            <person name="Kasson M.T."/>
            <person name="De Fine Licht H.H."/>
            <person name="Stajich J.E."/>
        </authorList>
    </citation>
    <scope>NUCLEOTIDE SEQUENCE</scope>
    <source>
        <strain evidence="1">Berkeley</strain>
    </source>
</reference>
<keyword evidence="2" id="KW-1185">Reference proteome</keyword>
<proteinExistence type="predicted"/>
<accession>A0ACC2RJT1</accession>
<dbReference type="EMBL" id="QTSX02007159">
    <property type="protein sequence ID" value="KAJ9050355.1"/>
    <property type="molecule type" value="Genomic_DNA"/>
</dbReference>
<gene>
    <name evidence="1" type="ORF">DSO57_1015181</name>
</gene>
<evidence type="ECO:0000313" key="1">
    <source>
        <dbReference type="EMBL" id="KAJ9050355.1"/>
    </source>
</evidence>
<protein>
    <submittedName>
        <fullName evidence="1">Uncharacterized protein</fullName>
    </submittedName>
</protein>
<organism evidence="1 2">
    <name type="scientific">Entomophthora muscae</name>
    <dbReference type="NCBI Taxonomy" id="34485"/>
    <lineage>
        <taxon>Eukaryota</taxon>
        <taxon>Fungi</taxon>
        <taxon>Fungi incertae sedis</taxon>
        <taxon>Zoopagomycota</taxon>
        <taxon>Entomophthoromycotina</taxon>
        <taxon>Entomophthoromycetes</taxon>
        <taxon>Entomophthorales</taxon>
        <taxon>Entomophthoraceae</taxon>
        <taxon>Entomophthora</taxon>
    </lineage>
</organism>
<dbReference type="Proteomes" id="UP001165960">
    <property type="component" value="Unassembled WGS sequence"/>
</dbReference>
<comment type="caution">
    <text evidence="1">The sequence shown here is derived from an EMBL/GenBank/DDBJ whole genome shotgun (WGS) entry which is preliminary data.</text>
</comment>